<dbReference type="InterPro" id="IPR026349">
    <property type="entry name" value="CHP04255"/>
</dbReference>
<name>A0ABU4NPV3_9ACTN</name>
<keyword evidence="2" id="KW-1185">Reference proteome</keyword>
<proteinExistence type="predicted"/>
<evidence type="ECO:0000313" key="2">
    <source>
        <dbReference type="Proteomes" id="UP001271274"/>
    </source>
</evidence>
<dbReference type="RefSeq" id="WP_319063308.1">
    <property type="nucleotide sequence ID" value="NZ_JARAYT010000010.1"/>
</dbReference>
<gene>
    <name evidence="1" type="ORF">PV662_36445</name>
</gene>
<sequence length="273" mass="31162">MYDRREVYSNPPLALVTAEVRYPYAPRLRQADTLDRIQLALEDELPIRKTEERATLEFTLAGGMNKTKNMQVYRYLDRTSTHSAVISPEAFTIETTRYTDFPDFLALLLKVATAIADEKAIPAIERVGIRYIDEIRVPEKIKDASQWGNWVAPALLPQLNPGVGLLKSSQGVSFFETGESTYLQFQYAAVDGAPIVSNKPLRRLTRPESGKFFVLDFDSFWQSRTPEDSRSFTTEFLEDTLTRLHQPTGKMFQAAITDRLRDLFRGNNGRRDV</sequence>
<protein>
    <submittedName>
        <fullName evidence="1">TIGR04255 family protein</fullName>
    </submittedName>
</protein>
<dbReference type="NCBIfam" id="TIGR04255">
    <property type="entry name" value="sporadTIGR04255"/>
    <property type="match status" value="1"/>
</dbReference>
<dbReference type="EMBL" id="JARAYU010000018">
    <property type="protein sequence ID" value="MDX3705138.1"/>
    <property type="molecule type" value="Genomic_DNA"/>
</dbReference>
<accession>A0ABU4NPV3</accession>
<comment type="caution">
    <text evidence="1">The sequence shown here is derived from an EMBL/GenBank/DDBJ whole genome shotgun (WGS) entry which is preliminary data.</text>
</comment>
<reference evidence="1 2" key="1">
    <citation type="journal article" date="2023" name="Microb. Genom.">
        <title>Mesoterricola silvestris gen. nov., sp. nov., Mesoterricola sediminis sp. nov., Geothrix oryzae sp. nov., Geothrix edaphica sp. nov., Geothrix rubra sp. nov., and Geothrix limicola sp. nov., six novel members of Acidobacteriota isolated from soils.</title>
        <authorList>
            <person name="Weisberg A.J."/>
            <person name="Pearce E."/>
            <person name="Kramer C.G."/>
            <person name="Chang J.H."/>
            <person name="Clarke C.R."/>
        </authorList>
    </citation>
    <scope>NUCLEOTIDE SEQUENCE [LARGE SCALE GENOMIC DNA]</scope>
    <source>
        <strain evidence="1 2">ID09-01A</strain>
    </source>
</reference>
<evidence type="ECO:0000313" key="1">
    <source>
        <dbReference type="EMBL" id="MDX3705138.1"/>
    </source>
</evidence>
<dbReference type="Proteomes" id="UP001271274">
    <property type="component" value="Unassembled WGS sequence"/>
</dbReference>
<organism evidence="1 2">
    <name type="scientific">Streptomyces europaeiscabiei</name>
    <dbReference type="NCBI Taxonomy" id="146819"/>
    <lineage>
        <taxon>Bacteria</taxon>
        <taxon>Bacillati</taxon>
        <taxon>Actinomycetota</taxon>
        <taxon>Actinomycetes</taxon>
        <taxon>Kitasatosporales</taxon>
        <taxon>Streptomycetaceae</taxon>
        <taxon>Streptomyces</taxon>
    </lineage>
</organism>